<dbReference type="PROSITE" id="PS00623">
    <property type="entry name" value="GMC_OXRED_1"/>
    <property type="match status" value="1"/>
</dbReference>
<feature type="region of interest" description="Disordered" evidence="7">
    <location>
        <begin position="1"/>
        <end position="23"/>
    </location>
</feature>
<feature type="domain" description="Glucose-methanol-choline oxidoreductase N-terminal" evidence="9">
    <location>
        <begin position="295"/>
        <end position="309"/>
    </location>
</feature>
<dbReference type="GO" id="GO:0050660">
    <property type="term" value="F:flavin adenine dinucleotide binding"/>
    <property type="evidence" value="ECO:0007669"/>
    <property type="project" value="InterPro"/>
</dbReference>
<dbReference type="PANTHER" id="PTHR11552:SF147">
    <property type="entry name" value="CHOLINE DEHYDROGENASE, MITOCHONDRIAL"/>
    <property type="match status" value="1"/>
</dbReference>
<accession>A0A8B6E7W3</accession>
<dbReference type="InterPro" id="IPR007867">
    <property type="entry name" value="GMC_OxRtase_C"/>
</dbReference>
<gene>
    <name evidence="10" type="ORF">MGAL_10B027287</name>
</gene>
<dbReference type="SUPFAM" id="SSF51905">
    <property type="entry name" value="FAD/NAD(P)-binding domain"/>
    <property type="match status" value="1"/>
</dbReference>
<comment type="cofactor">
    <cofactor evidence="1 5">
        <name>FAD</name>
        <dbReference type="ChEBI" id="CHEBI:57692"/>
    </cofactor>
</comment>
<dbReference type="Pfam" id="PF05199">
    <property type="entry name" value="GMC_oxred_C"/>
    <property type="match status" value="1"/>
</dbReference>
<evidence type="ECO:0000259" key="8">
    <source>
        <dbReference type="PROSITE" id="PS00623"/>
    </source>
</evidence>
<dbReference type="Proteomes" id="UP000596742">
    <property type="component" value="Unassembled WGS sequence"/>
</dbReference>
<evidence type="ECO:0000256" key="3">
    <source>
        <dbReference type="ARBA" id="ARBA00022630"/>
    </source>
</evidence>
<comment type="similarity">
    <text evidence="2 6">Belongs to the GMC oxidoreductase family.</text>
</comment>
<evidence type="ECO:0000259" key="9">
    <source>
        <dbReference type="PROSITE" id="PS00624"/>
    </source>
</evidence>
<dbReference type="Gene3D" id="3.50.50.60">
    <property type="entry name" value="FAD/NAD(P)-binding domain"/>
    <property type="match status" value="1"/>
</dbReference>
<evidence type="ECO:0000256" key="4">
    <source>
        <dbReference type="ARBA" id="ARBA00022827"/>
    </source>
</evidence>
<reference evidence="10" key="1">
    <citation type="submission" date="2018-11" db="EMBL/GenBank/DDBJ databases">
        <authorList>
            <person name="Alioto T."/>
            <person name="Alioto T."/>
        </authorList>
    </citation>
    <scope>NUCLEOTIDE SEQUENCE</scope>
</reference>
<evidence type="ECO:0000256" key="2">
    <source>
        <dbReference type="ARBA" id="ARBA00010790"/>
    </source>
</evidence>
<dbReference type="InterPro" id="IPR000172">
    <property type="entry name" value="GMC_OxRdtase_N"/>
</dbReference>
<dbReference type="EMBL" id="UYJE01004654">
    <property type="protein sequence ID" value="VDI30114.1"/>
    <property type="molecule type" value="Genomic_DNA"/>
</dbReference>
<proteinExistence type="inferred from homology"/>
<name>A0A8B6E7W3_MYTGA</name>
<feature type="domain" description="Glucose-methanol-choline oxidoreductase N-terminal" evidence="8">
    <location>
        <begin position="122"/>
        <end position="145"/>
    </location>
</feature>
<dbReference type="Gene3D" id="3.30.560.10">
    <property type="entry name" value="Glucose Oxidase, domain 3"/>
    <property type="match status" value="1"/>
</dbReference>
<keyword evidence="11" id="KW-1185">Reference proteome</keyword>
<dbReference type="PANTHER" id="PTHR11552">
    <property type="entry name" value="GLUCOSE-METHANOL-CHOLINE GMC OXIDOREDUCTASE"/>
    <property type="match status" value="1"/>
</dbReference>
<dbReference type="GO" id="GO:0008812">
    <property type="term" value="F:choline dehydrogenase activity"/>
    <property type="evidence" value="ECO:0007669"/>
    <property type="project" value="UniProtKB-EC"/>
</dbReference>
<keyword evidence="10" id="KW-0560">Oxidoreductase</keyword>
<dbReference type="InterPro" id="IPR012132">
    <property type="entry name" value="GMC_OxRdtase"/>
</dbReference>
<feature type="binding site" evidence="5">
    <location>
        <position position="124"/>
    </location>
    <ligand>
        <name>FAD</name>
        <dbReference type="ChEBI" id="CHEBI:57692"/>
    </ligand>
</feature>
<evidence type="ECO:0000313" key="11">
    <source>
        <dbReference type="Proteomes" id="UP000596742"/>
    </source>
</evidence>
<evidence type="ECO:0000256" key="1">
    <source>
        <dbReference type="ARBA" id="ARBA00001974"/>
    </source>
</evidence>
<feature type="compositionally biased region" description="Polar residues" evidence="7">
    <location>
        <begin position="1"/>
        <end position="12"/>
    </location>
</feature>
<dbReference type="InterPro" id="IPR036188">
    <property type="entry name" value="FAD/NAD-bd_sf"/>
</dbReference>
<dbReference type="OrthoDB" id="269227at2759"/>
<protein>
    <submittedName>
        <fullName evidence="10">Choline dehydrogenase</fullName>
        <ecNumber evidence="10">1.1.99.1</ecNumber>
    </submittedName>
</protein>
<feature type="binding site" evidence="5">
    <location>
        <position position="128"/>
    </location>
    <ligand>
        <name>FAD</name>
        <dbReference type="ChEBI" id="CHEBI:57692"/>
    </ligand>
</feature>
<organism evidence="10 11">
    <name type="scientific">Mytilus galloprovincialis</name>
    <name type="common">Mediterranean mussel</name>
    <dbReference type="NCBI Taxonomy" id="29158"/>
    <lineage>
        <taxon>Eukaryota</taxon>
        <taxon>Metazoa</taxon>
        <taxon>Spiralia</taxon>
        <taxon>Lophotrochozoa</taxon>
        <taxon>Mollusca</taxon>
        <taxon>Bivalvia</taxon>
        <taxon>Autobranchia</taxon>
        <taxon>Pteriomorphia</taxon>
        <taxon>Mytilida</taxon>
        <taxon>Mytiloidea</taxon>
        <taxon>Mytilidae</taxon>
        <taxon>Mytilinae</taxon>
        <taxon>Mytilus</taxon>
    </lineage>
</organism>
<evidence type="ECO:0000313" key="10">
    <source>
        <dbReference type="EMBL" id="VDI30114.1"/>
    </source>
</evidence>
<evidence type="ECO:0000256" key="5">
    <source>
        <dbReference type="PIRSR" id="PIRSR000137-2"/>
    </source>
</evidence>
<keyword evidence="4 5" id="KW-0274">FAD</keyword>
<dbReference type="Pfam" id="PF00732">
    <property type="entry name" value="GMC_oxred_N"/>
    <property type="match status" value="1"/>
</dbReference>
<feature type="binding site" evidence="5">
    <location>
        <begin position="132"/>
        <end position="135"/>
    </location>
    <ligand>
        <name>FAD</name>
        <dbReference type="ChEBI" id="CHEBI:57692"/>
    </ligand>
</feature>
<sequence length="618" mass="69533">MGDSGNSSTSSYRGRPTPANRWGTNNWSIGNTSVFPGHSPCIIYTLGAGSAGAVIANRLSEDDNVTVLLLEAGGSELDHDYIKVPLATSLLQKTDIDWSYYTVPQKASCKAMKEQRSYWPRGRVLGGTSSINHMVYIRGSRHDYDQWETEGADGWSYTDVLPYFMKIEDMKIKQLTNSTYHSTGGYLPITESKVTPLSNIYQRAAEELGYKVVDQNGEDMIGFSYVQANIFGGERFSTSTAYIRPIINRSNLHISTHSFVTKILIANKTAIGIEMIKNGQKMTLLARKEVILSAGAVNSPQLLMLSGIGPRDHLEEHKIEVQADLPVGENMEDHLMFFMKYNTNKDMSVSVKSTQSWWNMLQYSLTRGGIFSFSGMEAIIFDNSRVKHTQTLYPDYQLMFFSIASDKTFLENGLPLNYNDSVVKLAQTRAFSNEFTITQILLHPKSTGRIKLKSKDPFVHPVIDPNYLIHRHDIDIFIEAIRKTQELSKSKVLMELDATLNRVDFPGICDEEEFDSDTYWECLIRHYAVTVYHPSCTCRMGNKDDTTAVVDSKLRVKGIANLRVADASVMRHVTSGNTNSPSIMIGEKAADLIRGKDTVMAFRKQIKHLKLLRNNNKK</sequence>
<evidence type="ECO:0000256" key="6">
    <source>
        <dbReference type="RuleBase" id="RU003968"/>
    </source>
</evidence>
<dbReference type="AlphaFoldDB" id="A0A8B6E7W3"/>
<dbReference type="EC" id="1.1.99.1" evidence="10"/>
<dbReference type="SUPFAM" id="SSF54373">
    <property type="entry name" value="FAD-linked reductases, C-terminal domain"/>
    <property type="match status" value="1"/>
</dbReference>
<comment type="caution">
    <text evidence="10">The sequence shown here is derived from an EMBL/GenBank/DDBJ whole genome shotgun (WGS) entry which is preliminary data.</text>
</comment>
<evidence type="ECO:0000256" key="7">
    <source>
        <dbReference type="SAM" id="MobiDB-lite"/>
    </source>
</evidence>
<keyword evidence="3 6" id="KW-0285">Flavoprotein</keyword>
<dbReference type="PROSITE" id="PS00624">
    <property type="entry name" value="GMC_OXRED_2"/>
    <property type="match status" value="1"/>
</dbReference>
<dbReference type="PIRSF" id="PIRSF000137">
    <property type="entry name" value="Alcohol_oxidase"/>
    <property type="match status" value="1"/>
</dbReference>
<feature type="binding site" evidence="5">
    <location>
        <position position="260"/>
    </location>
    <ligand>
        <name>FAD</name>
        <dbReference type="ChEBI" id="CHEBI:57692"/>
    </ligand>
</feature>